<proteinExistence type="inferred from homology"/>
<dbReference type="AlphaFoldDB" id="A0AAF5DGD3"/>
<evidence type="ECO:0000256" key="2">
    <source>
        <dbReference type="ARBA" id="ARBA00010112"/>
    </source>
</evidence>
<protein>
    <submittedName>
        <fullName evidence="7">Transthyretin-like protein 5</fullName>
    </submittedName>
</protein>
<feature type="chain" id="PRO_5041939913" evidence="5">
    <location>
        <begin position="21"/>
        <end position="287"/>
    </location>
</feature>
<dbReference type="InterPro" id="IPR038479">
    <property type="entry name" value="Transthyretin-like_sf"/>
</dbReference>
<reference evidence="7" key="1">
    <citation type="submission" date="2024-02" db="UniProtKB">
        <authorList>
            <consortium name="WormBaseParasite"/>
        </authorList>
    </citation>
    <scope>IDENTIFICATION</scope>
</reference>
<comment type="similarity">
    <text evidence="2">Belongs to the nematode transthyretin-like family.</text>
</comment>
<evidence type="ECO:0000256" key="5">
    <source>
        <dbReference type="SAM" id="SignalP"/>
    </source>
</evidence>
<evidence type="ECO:0000256" key="3">
    <source>
        <dbReference type="ARBA" id="ARBA00022525"/>
    </source>
</evidence>
<evidence type="ECO:0000256" key="4">
    <source>
        <dbReference type="ARBA" id="ARBA00022729"/>
    </source>
</evidence>
<dbReference type="Gene3D" id="2.60.40.3330">
    <property type="match status" value="2"/>
</dbReference>
<evidence type="ECO:0000256" key="1">
    <source>
        <dbReference type="ARBA" id="ARBA00004613"/>
    </source>
</evidence>
<dbReference type="GO" id="GO:0009986">
    <property type="term" value="C:cell surface"/>
    <property type="evidence" value="ECO:0007669"/>
    <property type="project" value="InterPro"/>
</dbReference>
<name>A0AAF5DGD3_STRER</name>
<dbReference type="PANTHER" id="PTHR21700:SF3">
    <property type="entry name" value="TRANSTHYRETIN-LIKE PROTEIN 5"/>
    <property type="match status" value="1"/>
</dbReference>
<feature type="signal peptide" evidence="5">
    <location>
        <begin position="1"/>
        <end position="20"/>
    </location>
</feature>
<dbReference type="WBParaSite" id="TCONS_00012128.p1">
    <property type="protein sequence ID" value="TCONS_00012128.p1"/>
    <property type="gene ID" value="XLOC_007510"/>
</dbReference>
<dbReference type="GO" id="GO:0005576">
    <property type="term" value="C:extracellular region"/>
    <property type="evidence" value="ECO:0007669"/>
    <property type="project" value="UniProtKB-SubCell"/>
</dbReference>
<evidence type="ECO:0000313" key="6">
    <source>
        <dbReference type="Proteomes" id="UP000035681"/>
    </source>
</evidence>
<dbReference type="Proteomes" id="UP000035681">
    <property type="component" value="Unplaced"/>
</dbReference>
<keyword evidence="6" id="KW-1185">Reference proteome</keyword>
<sequence length="287" mass="31960">MKLTFVVFFILFSLVFSINGLGIGRKQSSGAKGKLICDGKPAAGILVKLYDDDRGIDADDLMAKGKTDGSGFFELSGYTHEIGTIDPKVNIYHDCNDGFMPCQRKFTIYIPDDYVYSGEHPTKYYDMGTLELSAQSIFNMLYNLLKIIFFSISLVLIQSCSSLSSKNVYATGVKGTFTCNGVPASNIKVQIYDKNKIGKDTEIAQGFSDVKGRFGIRGNEKVNIGNFDPYYAVTHDCNNANQVCKRKFTEEIDKKYVEKSTRAFDVYNAGTVELAPKRPNEKRDCNV</sequence>
<accession>A0AAF5DGD3</accession>
<keyword evidence="3" id="KW-0964">Secreted</keyword>
<keyword evidence="4 5" id="KW-0732">Signal</keyword>
<organism evidence="6 7">
    <name type="scientific">Strongyloides stercoralis</name>
    <name type="common">Threadworm</name>
    <dbReference type="NCBI Taxonomy" id="6248"/>
    <lineage>
        <taxon>Eukaryota</taxon>
        <taxon>Metazoa</taxon>
        <taxon>Ecdysozoa</taxon>
        <taxon>Nematoda</taxon>
        <taxon>Chromadorea</taxon>
        <taxon>Rhabditida</taxon>
        <taxon>Tylenchina</taxon>
        <taxon>Panagrolaimomorpha</taxon>
        <taxon>Strongyloidoidea</taxon>
        <taxon>Strongyloididae</taxon>
        <taxon>Strongyloides</taxon>
    </lineage>
</organism>
<dbReference type="InterPro" id="IPR001534">
    <property type="entry name" value="Transthyretin-like"/>
</dbReference>
<evidence type="ECO:0000313" key="7">
    <source>
        <dbReference type="WBParaSite" id="TCONS_00012128.p1"/>
    </source>
</evidence>
<comment type="subcellular location">
    <subcellularLocation>
        <location evidence="1">Secreted</location>
    </subcellularLocation>
</comment>
<dbReference type="Pfam" id="PF01060">
    <property type="entry name" value="TTR-52"/>
    <property type="match status" value="2"/>
</dbReference>
<dbReference type="PANTHER" id="PTHR21700">
    <property type="entry name" value="TRANSTHYRETIN-LIKE FAMILY PROTEIN-RELATED"/>
    <property type="match status" value="1"/>
</dbReference>